<dbReference type="STRING" id="337451.A0A443PM95"/>
<comment type="similarity">
    <text evidence="3">Belongs to the RNase PH family.</text>
</comment>
<evidence type="ECO:0000256" key="3">
    <source>
        <dbReference type="ARBA" id="ARBA00006678"/>
    </source>
</evidence>
<keyword evidence="4" id="KW-0963">Cytoplasm</keyword>
<evidence type="ECO:0000256" key="2">
    <source>
        <dbReference type="ARBA" id="ARBA00004496"/>
    </source>
</evidence>
<evidence type="ECO:0000256" key="5">
    <source>
        <dbReference type="ARBA" id="ARBA00022884"/>
    </source>
</evidence>
<dbReference type="GO" id="GO:0000467">
    <property type="term" value="P:exonucleolytic trimming to generate mature 3'-end of 5.8S rRNA from tricistronic rRNA transcript (SSU-rRNA, 5.8S rRNA, LSU-rRNA)"/>
    <property type="evidence" value="ECO:0007669"/>
    <property type="project" value="TreeGrafter"/>
</dbReference>
<dbReference type="Gene3D" id="3.30.230.70">
    <property type="entry name" value="GHMP Kinase, N-terminal domain"/>
    <property type="match status" value="1"/>
</dbReference>
<dbReference type="GO" id="GO:0071038">
    <property type="term" value="P:TRAMP-dependent tRNA surveillance pathway"/>
    <property type="evidence" value="ECO:0007669"/>
    <property type="project" value="TreeGrafter"/>
</dbReference>
<feature type="compositionally biased region" description="Polar residues" evidence="7">
    <location>
        <begin position="312"/>
        <end position="325"/>
    </location>
</feature>
<accession>A0A443PM95</accession>
<evidence type="ECO:0000256" key="4">
    <source>
        <dbReference type="ARBA" id="ARBA00022490"/>
    </source>
</evidence>
<dbReference type="GO" id="GO:0071035">
    <property type="term" value="P:nuclear polyadenylation-dependent rRNA catabolic process"/>
    <property type="evidence" value="ECO:0007669"/>
    <property type="project" value="TreeGrafter"/>
</dbReference>
<dbReference type="InterPro" id="IPR015847">
    <property type="entry name" value="ExoRNase_PH_dom2"/>
</dbReference>
<dbReference type="SUPFAM" id="SSF54211">
    <property type="entry name" value="Ribosomal protein S5 domain 2-like"/>
    <property type="match status" value="1"/>
</dbReference>
<dbReference type="GO" id="GO:0034475">
    <property type="term" value="P:U4 snRNA 3'-end processing"/>
    <property type="evidence" value="ECO:0007669"/>
    <property type="project" value="TreeGrafter"/>
</dbReference>
<dbReference type="InterPro" id="IPR001247">
    <property type="entry name" value="ExoRNase_PH_dom1"/>
</dbReference>
<evidence type="ECO:0000256" key="6">
    <source>
        <dbReference type="ARBA" id="ARBA00023242"/>
    </source>
</evidence>
<evidence type="ECO:0000256" key="1">
    <source>
        <dbReference type="ARBA" id="ARBA00004123"/>
    </source>
</evidence>
<dbReference type="InterPro" id="IPR050590">
    <property type="entry name" value="Exosome_comp_Rrp42_subfam"/>
</dbReference>
<dbReference type="GO" id="GO:0071028">
    <property type="term" value="P:nuclear mRNA surveillance"/>
    <property type="evidence" value="ECO:0007669"/>
    <property type="project" value="TreeGrafter"/>
</dbReference>
<gene>
    <name evidence="10" type="ORF">CKAN_02104200</name>
</gene>
<evidence type="ECO:0000313" key="11">
    <source>
        <dbReference type="Proteomes" id="UP000283530"/>
    </source>
</evidence>
<name>A0A443PM95_9MAGN</name>
<dbReference type="InterPro" id="IPR036345">
    <property type="entry name" value="ExoRNase_PH_dom2_sf"/>
</dbReference>
<dbReference type="Pfam" id="PF01138">
    <property type="entry name" value="RNase_PH"/>
    <property type="match status" value="1"/>
</dbReference>
<keyword evidence="11" id="KW-1185">Reference proteome</keyword>
<comment type="subcellular location">
    <subcellularLocation>
        <location evidence="2">Cytoplasm</location>
    </subcellularLocation>
    <subcellularLocation>
        <location evidence="1">Nucleus</location>
    </subcellularLocation>
</comment>
<keyword evidence="5" id="KW-0694">RNA-binding</keyword>
<feature type="compositionally biased region" description="Basic and acidic residues" evidence="7">
    <location>
        <begin position="298"/>
        <end position="309"/>
    </location>
</feature>
<proteinExistence type="inferred from homology"/>
<dbReference type="GO" id="GO:0000176">
    <property type="term" value="C:nuclear exosome (RNase complex)"/>
    <property type="evidence" value="ECO:0007669"/>
    <property type="project" value="TreeGrafter"/>
</dbReference>
<evidence type="ECO:0000259" key="9">
    <source>
        <dbReference type="Pfam" id="PF03725"/>
    </source>
</evidence>
<dbReference type="GO" id="GO:0035925">
    <property type="term" value="F:mRNA 3'-UTR AU-rich region binding"/>
    <property type="evidence" value="ECO:0007669"/>
    <property type="project" value="TreeGrafter"/>
</dbReference>
<dbReference type="PANTHER" id="PTHR11097:SF14">
    <property type="entry name" value="EXOSOME COMPLEX COMPONENT RRP45"/>
    <property type="match status" value="1"/>
</dbReference>
<dbReference type="SUPFAM" id="SSF55666">
    <property type="entry name" value="Ribonuclease PH domain 2-like"/>
    <property type="match status" value="1"/>
</dbReference>
<dbReference type="GO" id="GO:0034476">
    <property type="term" value="P:U5 snRNA 3'-end processing"/>
    <property type="evidence" value="ECO:0007669"/>
    <property type="project" value="TreeGrafter"/>
</dbReference>
<dbReference type="Pfam" id="PF03725">
    <property type="entry name" value="RNase_PH_C"/>
    <property type="match status" value="1"/>
</dbReference>
<dbReference type="InterPro" id="IPR027408">
    <property type="entry name" value="PNPase/RNase_PH_dom_sf"/>
</dbReference>
<comment type="caution">
    <text evidence="10">The sequence shown here is derived from an EMBL/GenBank/DDBJ whole genome shotgun (WGS) entry which is preliminary data.</text>
</comment>
<evidence type="ECO:0000256" key="7">
    <source>
        <dbReference type="SAM" id="MobiDB-lite"/>
    </source>
</evidence>
<dbReference type="Proteomes" id="UP000283530">
    <property type="component" value="Unassembled WGS sequence"/>
</dbReference>
<dbReference type="CDD" id="cd11368">
    <property type="entry name" value="RNase_PH_RRP45"/>
    <property type="match status" value="1"/>
</dbReference>
<dbReference type="InterPro" id="IPR020568">
    <property type="entry name" value="Ribosomal_Su5_D2-typ_SF"/>
</dbReference>
<dbReference type="GO" id="GO:0016075">
    <property type="term" value="P:rRNA catabolic process"/>
    <property type="evidence" value="ECO:0007669"/>
    <property type="project" value="TreeGrafter"/>
</dbReference>
<evidence type="ECO:0000313" key="10">
    <source>
        <dbReference type="EMBL" id="RWR91865.1"/>
    </source>
</evidence>
<keyword evidence="6" id="KW-0539">Nucleus</keyword>
<feature type="region of interest" description="Disordered" evidence="7">
    <location>
        <begin position="298"/>
        <end position="333"/>
    </location>
</feature>
<evidence type="ECO:0000259" key="8">
    <source>
        <dbReference type="Pfam" id="PF01138"/>
    </source>
</evidence>
<dbReference type="InterPro" id="IPR033100">
    <property type="entry name" value="Rrp45"/>
</dbReference>
<dbReference type="GO" id="GO:0034473">
    <property type="term" value="P:U1 snRNA 3'-end processing"/>
    <property type="evidence" value="ECO:0007669"/>
    <property type="project" value="TreeGrafter"/>
</dbReference>
<feature type="domain" description="Exoribonuclease phosphorolytic" evidence="8">
    <location>
        <begin position="52"/>
        <end position="155"/>
    </location>
</feature>
<dbReference type="AlphaFoldDB" id="A0A443PM95"/>
<dbReference type="PANTHER" id="PTHR11097">
    <property type="entry name" value="EXOSOME COMPLEX EXONUCLEASE RIBOSOMAL RNA PROCESSING PROTEIN"/>
    <property type="match status" value="1"/>
</dbReference>
<feature type="domain" description="Exoribonuclease phosphorolytic" evidence="9">
    <location>
        <begin position="184"/>
        <end position="236"/>
    </location>
</feature>
<dbReference type="EMBL" id="QPKB01000009">
    <property type="protein sequence ID" value="RWR91865.1"/>
    <property type="molecule type" value="Genomic_DNA"/>
</dbReference>
<sequence length="373" mass="41871">MEQRSANSCRMTINERRFIEKALLSELRFDGRCPFAYCQLTIKFGRHCDVCSEEGSSEVQLGQTHVVPFVTSQLVQPYRDRPNEGTRSVFTEFSPIADPSLEPGRPREYAVELGCMVDRGLRESRAVDTESLCVLAGRLVWAIRVDLHILDDGGPECTLEGDDGQEVTVHPPEVKEPLPLIIHHLPLAVTFAFFGSGDIPVIDPTHYEEAVMRGRMTATINASGDVCVVQKAGGEGVMQSVEAYNTERALEKVKRHSSFDAIEVDEPYIKLKEHRNPYVFKEIGESLKYHENRLKEELDRRRSENDGVEIRNFSSQQGASISGENVKSRISGPSNWDPYSKGIAPDFLRRLQASPGILSFNPLNLKEAFLCIF</sequence>
<dbReference type="GO" id="GO:0000177">
    <property type="term" value="C:cytoplasmic exosome (RNase complex)"/>
    <property type="evidence" value="ECO:0007669"/>
    <property type="project" value="TreeGrafter"/>
</dbReference>
<protein>
    <submittedName>
        <fullName evidence="10">Exosome complex component RRP45A isoform X1</fullName>
    </submittedName>
</protein>
<reference evidence="10 11" key="1">
    <citation type="journal article" date="2019" name="Nat. Plants">
        <title>Stout camphor tree genome fills gaps in understanding of flowering plant genome evolution.</title>
        <authorList>
            <person name="Chaw S.M."/>
            <person name="Liu Y.C."/>
            <person name="Wu Y.W."/>
            <person name="Wang H.Y."/>
            <person name="Lin C.I."/>
            <person name="Wu C.S."/>
            <person name="Ke H.M."/>
            <person name="Chang L.Y."/>
            <person name="Hsu C.Y."/>
            <person name="Yang H.T."/>
            <person name="Sudianto E."/>
            <person name="Hsu M.H."/>
            <person name="Wu K.P."/>
            <person name="Wang L.N."/>
            <person name="Leebens-Mack J.H."/>
            <person name="Tsai I.J."/>
        </authorList>
    </citation>
    <scope>NUCLEOTIDE SEQUENCE [LARGE SCALE GENOMIC DNA]</scope>
    <source>
        <strain evidence="11">cv. Chaw 1501</strain>
        <tissue evidence="10">Young leaves</tissue>
    </source>
</reference>
<dbReference type="OrthoDB" id="10264038at2759"/>
<organism evidence="10 11">
    <name type="scientific">Cinnamomum micranthum f. kanehirae</name>
    <dbReference type="NCBI Taxonomy" id="337451"/>
    <lineage>
        <taxon>Eukaryota</taxon>
        <taxon>Viridiplantae</taxon>
        <taxon>Streptophyta</taxon>
        <taxon>Embryophyta</taxon>
        <taxon>Tracheophyta</taxon>
        <taxon>Spermatophyta</taxon>
        <taxon>Magnoliopsida</taxon>
        <taxon>Magnoliidae</taxon>
        <taxon>Laurales</taxon>
        <taxon>Lauraceae</taxon>
        <taxon>Cinnamomum</taxon>
    </lineage>
</organism>